<proteinExistence type="predicted"/>
<feature type="region of interest" description="Disordered" evidence="1">
    <location>
        <begin position="108"/>
        <end position="131"/>
    </location>
</feature>
<evidence type="ECO:0000313" key="2">
    <source>
        <dbReference type="EMBL" id="KAJ0395209.1"/>
    </source>
</evidence>
<dbReference type="Proteomes" id="UP001209570">
    <property type="component" value="Unassembled WGS sequence"/>
</dbReference>
<accession>A0AAD5Q7C6</accession>
<organism evidence="2 3">
    <name type="scientific">Pythium insidiosum</name>
    <name type="common">Pythiosis disease agent</name>
    <dbReference type="NCBI Taxonomy" id="114742"/>
    <lineage>
        <taxon>Eukaryota</taxon>
        <taxon>Sar</taxon>
        <taxon>Stramenopiles</taxon>
        <taxon>Oomycota</taxon>
        <taxon>Peronosporomycetes</taxon>
        <taxon>Pythiales</taxon>
        <taxon>Pythiaceae</taxon>
        <taxon>Pythium</taxon>
    </lineage>
</organism>
<evidence type="ECO:0000313" key="3">
    <source>
        <dbReference type="Proteomes" id="UP001209570"/>
    </source>
</evidence>
<name>A0AAD5Q7C6_PYTIN</name>
<sequence length="215" mass="24129">MTLRTPHRTSDLPALDDAALGADLAEDLVDREPGLEELATTEDTRCQYTSRKCQRKRAIKPRGGELHKLCSFHRAKAILNQRRLEIRKRARHQERHQRVQAPIAPVADRKGNRRVARPRRKRTNSAPSVESLRSLQPLPLVRGGSLDQSESLKKVRAYSAPTLLVEPMAADSSSINVCLLEPFLSPAELCPEDIEALHGLVDMDLNDAERLIIDL</sequence>
<keyword evidence="3" id="KW-1185">Reference proteome</keyword>
<protein>
    <submittedName>
        <fullName evidence="2">Uncharacterized protein</fullName>
    </submittedName>
</protein>
<dbReference type="AlphaFoldDB" id="A0AAD5Q7C6"/>
<feature type="compositionally biased region" description="Basic residues" evidence="1">
    <location>
        <begin position="111"/>
        <end position="123"/>
    </location>
</feature>
<comment type="caution">
    <text evidence="2">The sequence shown here is derived from an EMBL/GenBank/DDBJ whole genome shotgun (WGS) entry which is preliminary data.</text>
</comment>
<evidence type="ECO:0000256" key="1">
    <source>
        <dbReference type="SAM" id="MobiDB-lite"/>
    </source>
</evidence>
<reference evidence="2" key="1">
    <citation type="submission" date="2021-12" db="EMBL/GenBank/DDBJ databases">
        <title>Prjna785345.</title>
        <authorList>
            <person name="Rujirawat T."/>
            <person name="Krajaejun T."/>
        </authorList>
    </citation>
    <scope>NUCLEOTIDE SEQUENCE</scope>
    <source>
        <strain evidence="2">Pi057C3</strain>
    </source>
</reference>
<gene>
    <name evidence="2" type="ORF">P43SY_004067</name>
</gene>
<dbReference type="EMBL" id="JAKCXM010000357">
    <property type="protein sequence ID" value="KAJ0395209.1"/>
    <property type="molecule type" value="Genomic_DNA"/>
</dbReference>